<protein>
    <submittedName>
        <fullName evidence="1">Short chain dehydrogenase/reductase</fullName>
    </submittedName>
</protein>
<evidence type="ECO:0000313" key="2">
    <source>
        <dbReference type="Proteomes" id="UP000053095"/>
    </source>
</evidence>
<dbReference type="PRINTS" id="PR00081">
    <property type="entry name" value="GDHRDH"/>
</dbReference>
<dbReference type="Gene3D" id="3.40.50.720">
    <property type="entry name" value="NAD(P)-binding Rossmann-like Domain"/>
    <property type="match status" value="1"/>
</dbReference>
<name>A0A6V8H904_TALPI</name>
<comment type="caution">
    <text evidence="1">The sequence shown here is derived from an EMBL/GenBank/DDBJ whole genome shotgun (WGS) entry which is preliminary data.</text>
</comment>
<dbReference type="AlphaFoldDB" id="A0A6V8H904"/>
<sequence length="717" mass="79953">MSEFNYKRILLVGATSGIGAALADKLILEGAHVIAVGRRQARLDAFVKKYGPERASAAKYDVNDIAGLDAFVDKIINSYEDLDCVILNAGVQSQIKLSRPAEVDLDVFHQEIATNFNRPVDISMKFLPHLSQKPFPTAIVFTGTLLALVPAVTMPAYSASKAALTAFIYALRRQYQGRSTKIIEIWPPVVQTELHDYMGVERGRAMGMPATEFIEKAWDQLTSGSDHVIVGSAGPDDTFNETVARRRQLFDLVIKYHGSEHKRDTEHCDLRIGGCSQCRRAKLSCYGYHDPNQLLIRDETRSTEQKAVARQSRTPVLPVIPQLGWDVRAREIFFSNYVFGLSRSYNALAPLYAQASTSGHLSACVDAVSLALVSFQLSSPGILHLAHEKYVVGIRKVSQAIQNPAVSLSDETFQSVLLLDLYEKMVNRKPQSLASWMTHIRGAMSLVKARGNRNFSSRIACQLTIRLVETAPISYGAANILVPEGLMGLRRYLSPYIDVIKWNFMAIAVDVFNLKSDISSGRISSAEVVERAREADSRLKEFQSTIPLSWKPRCVLHSGTDPRILGLSFDVYPDHFVTQVWNGIRFHRLVMNDIIQTHGLEDPCNSESNTSRDITDMVMQICAAVPQFILPGLWPDNEMPFSLLQRLRCSTLLAPLYIAGLFSNDPFIKNWIIRTLEHIAENANMRVAKDVAILLETMQGTDYWTVYSMSGSYGLAA</sequence>
<dbReference type="PANTHER" id="PTHR38791:SF1">
    <property type="entry name" value="TRANSCRIPTION FACTOR, PUTATIVE-RELATED"/>
    <property type="match status" value="1"/>
</dbReference>
<dbReference type="InterPro" id="IPR002347">
    <property type="entry name" value="SDR_fam"/>
</dbReference>
<evidence type="ECO:0000313" key="1">
    <source>
        <dbReference type="EMBL" id="GAM37731.1"/>
    </source>
</evidence>
<reference evidence="2" key="1">
    <citation type="journal article" date="2015" name="Genome Announc.">
        <title>Draft genome sequence of Talaromyces cellulolyticus strain Y-94, a source of lignocellulosic biomass-degrading enzymes.</title>
        <authorList>
            <person name="Fujii T."/>
            <person name="Koike H."/>
            <person name="Sawayama S."/>
            <person name="Yano S."/>
            <person name="Inoue H."/>
        </authorList>
    </citation>
    <scope>NUCLEOTIDE SEQUENCE [LARGE SCALE GENOMIC DNA]</scope>
    <source>
        <strain evidence="2">Y-94</strain>
    </source>
</reference>
<dbReference type="InterPro" id="IPR053175">
    <property type="entry name" value="DHMBA_Reg_Transcription_Factor"/>
</dbReference>
<keyword evidence="2" id="KW-1185">Reference proteome</keyword>
<accession>A0A6V8H904</accession>
<proteinExistence type="predicted"/>
<dbReference type="EMBL" id="DF933829">
    <property type="protein sequence ID" value="GAM37731.1"/>
    <property type="molecule type" value="Genomic_DNA"/>
</dbReference>
<gene>
    <name evidence="1" type="ORF">TCE0_033f07886</name>
</gene>
<dbReference type="SUPFAM" id="SSF51735">
    <property type="entry name" value="NAD(P)-binding Rossmann-fold domains"/>
    <property type="match status" value="1"/>
</dbReference>
<organism evidence="1 2">
    <name type="scientific">Talaromyces pinophilus</name>
    <name type="common">Penicillium pinophilum</name>
    <dbReference type="NCBI Taxonomy" id="128442"/>
    <lineage>
        <taxon>Eukaryota</taxon>
        <taxon>Fungi</taxon>
        <taxon>Dikarya</taxon>
        <taxon>Ascomycota</taxon>
        <taxon>Pezizomycotina</taxon>
        <taxon>Eurotiomycetes</taxon>
        <taxon>Eurotiomycetidae</taxon>
        <taxon>Eurotiales</taxon>
        <taxon>Trichocomaceae</taxon>
        <taxon>Talaromyces</taxon>
        <taxon>Talaromyces sect. Talaromyces</taxon>
    </lineage>
</organism>
<dbReference type="Proteomes" id="UP000053095">
    <property type="component" value="Unassembled WGS sequence"/>
</dbReference>
<dbReference type="PANTHER" id="PTHR38791">
    <property type="entry name" value="ZN(II)2CYS6 TRANSCRIPTION FACTOR (EUROFUNG)-RELATED-RELATED"/>
    <property type="match status" value="1"/>
</dbReference>
<dbReference type="Pfam" id="PF00106">
    <property type="entry name" value="adh_short"/>
    <property type="match status" value="1"/>
</dbReference>
<dbReference type="InterPro" id="IPR036291">
    <property type="entry name" value="NAD(P)-bd_dom_sf"/>
</dbReference>